<feature type="domain" description="CREG-like beta-barrel" evidence="1">
    <location>
        <begin position="15"/>
        <end position="158"/>
    </location>
</feature>
<reference evidence="2 3" key="1">
    <citation type="submission" date="2017-03" db="EMBL/GenBank/DDBJ databases">
        <title>Foreign affairs: Plasmid Transfer between Roseobacters and Rhizobia.</title>
        <authorList>
            <person name="Bartling P."/>
            <person name="Bunk B."/>
            <person name="Overmann J."/>
            <person name="Brinkmann H."/>
            <person name="Petersen J."/>
        </authorList>
    </citation>
    <scope>NUCLEOTIDE SEQUENCE [LARGE SCALE GENOMIC DNA]</scope>
    <source>
        <strain evidence="2 3">MACL11</strain>
    </source>
</reference>
<name>A0A1U9YYI7_9HYPH</name>
<evidence type="ECO:0000313" key="2">
    <source>
        <dbReference type="EMBL" id="AQZ50513.1"/>
    </source>
</evidence>
<dbReference type="EMBL" id="CP020330">
    <property type="protein sequence ID" value="AQZ50513.1"/>
    <property type="molecule type" value="Genomic_DNA"/>
</dbReference>
<dbReference type="PANTHER" id="PTHR13343:SF17">
    <property type="entry name" value="CELLULAR REPRESSOR OF E1A-STIMULATED GENES, ISOFORM A"/>
    <property type="match status" value="1"/>
</dbReference>
<dbReference type="Pfam" id="PF13883">
    <property type="entry name" value="CREG_beta-barrel"/>
    <property type="match status" value="1"/>
</dbReference>
<dbReference type="Proteomes" id="UP000191135">
    <property type="component" value="Chromosome"/>
</dbReference>
<dbReference type="InterPro" id="IPR055343">
    <property type="entry name" value="CREG_beta-barrel"/>
</dbReference>
<evidence type="ECO:0000313" key="3">
    <source>
        <dbReference type="Proteomes" id="UP000191135"/>
    </source>
</evidence>
<dbReference type="AlphaFoldDB" id="A0A1U9YYI7"/>
<protein>
    <submittedName>
        <fullName evidence="2">Heme utilization protein HutZ</fullName>
    </submittedName>
</protein>
<organism evidence="2 3">
    <name type="scientific">Martelella mediterranea DSM 17316</name>
    <dbReference type="NCBI Taxonomy" id="1122214"/>
    <lineage>
        <taxon>Bacteria</taxon>
        <taxon>Pseudomonadati</taxon>
        <taxon>Pseudomonadota</taxon>
        <taxon>Alphaproteobacteria</taxon>
        <taxon>Hyphomicrobiales</taxon>
        <taxon>Aurantimonadaceae</taxon>
        <taxon>Martelella</taxon>
    </lineage>
</organism>
<evidence type="ECO:0000259" key="1">
    <source>
        <dbReference type="Pfam" id="PF13883"/>
    </source>
</evidence>
<proteinExistence type="predicted"/>
<dbReference type="GO" id="GO:0005737">
    <property type="term" value="C:cytoplasm"/>
    <property type="evidence" value="ECO:0007669"/>
    <property type="project" value="UniProtKB-ARBA"/>
</dbReference>
<dbReference type="SUPFAM" id="SSF50475">
    <property type="entry name" value="FMN-binding split barrel"/>
    <property type="match status" value="1"/>
</dbReference>
<keyword evidence="3" id="KW-1185">Reference proteome</keyword>
<gene>
    <name evidence="2" type="ORF">Mame_01142</name>
</gene>
<dbReference type="eggNOG" id="COG0748">
    <property type="taxonomic scope" value="Bacteria"/>
</dbReference>
<dbReference type="PANTHER" id="PTHR13343">
    <property type="entry name" value="CREG1 PROTEIN"/>
    <property type="match status" value="1"/>
</dbReference>
<dbReference type="Gene3D" id="2.30.110.10">
    <property type="entry name" value="Electron Transport, Fmn-binding Protein, Chain A"/>
    <property type="match status" value="1"/>
</dbReference>
<dbReference type="InterPro" id="IPR012349">
    <property type="entry name" value="Split_barrel_FMN-bd"/>
</dbReference>
<dbReference type="OrthoDB" id="9814594at2"/>
<dbReference type="STRING" id="1122214.Mame_01142"/>
<sequence length="164" mass="17798">MNEKSSPLRETDEAAIRLAKSLLRDAGFAALAVNEPETGFPLASRVLIATDTDGAPVILISALSSHTRAIQRDGRVSLLTGEPGKGDPMAHPRMTTRCLAGVIERGSDDHARMRERFLERHPKAKTYIDFPDFNLFRLSPVSANLNGGFGKAYAIEGKDLIEPG</sequence>
<accession>A0A1U9YYI7</accession>
<dbReference type="KEGG" id="mmed:Mame_01142"/>